<accession>A0A5N5IAS0</accession>
<dbReference type="AlphaFoldDB" id="A0A5N5IAS0"/>
<sequence>MATQVDVPPSPFPQRLQEDISVNVLGEVHTYSTLSMLHGQLFSQLNDLDTGQMVVDGKILVAVLDSAPTQPIILDGIRFKSYKQTMIHMETKKKLNGNPILRQEIRPKQKLWVLNT</sequence>
<reference evidence="1 2" key="3">
    <citation type="submission" date="2019-11" db="EMBL/GenBank/DDBJ databases">
        <title>A de novo genome assembly of a pear dwarfing rootstock.</title>
        <authorList>
            <person name="Wang F."/>
            <person name="Wang J."/>
            <person name="Li S."/>
            <person name="Zhang Y."/>
            <person name="Fang M."/>
            <person name="Ma L."/>
            <person name="Zhao Y."/>
            <person name="Jiang S."/>
        </authorList>
    </citation>
    <scope>NUCLEOTIDE SEQUENCE [LARGE SCALE GENOMIC DNA]</scope>
    <source>
        <strain evidence="1">S2</strain>
        <tissue evidence="1">Leaf</tissue>
    </source>
</reference>
<keyword evidence="2" id="KW-1185">Reference proteome</keyword>
<protein>
    <submittedName>
        <fullName evidence="1">Uncharacterized protein</fullName>
    </submittedName>
</protein>
<proteinExistence type="predicted"/>
<evidence type="ECO:0000313" key="1">
    <source>
        <dbReference type="EMBL" id="KAB2632544.1"/>
    </source>
</evidence>
<dbReference type="EMBL" id="SMOL01000120">
    <property type="protein sequence ID" value="KAB2632544.1"/>
    <property type="molecule type" value="Genomic_DNA"/>
</dbReference>
<dbReference type="Proteomes" id="UP000327157">
    <property type="component" value="Chromosome 6"/>
</dbReference>
<evidence type="ECO:0000313" key="2">
    <source>
        <dbReference type="Proteomes" id="UP000327157"/>
    </source>
</evidence>
<name>A0A5N5IAS0_9ROSA</name>
<gene>
    <name evidence="1" type="ORF">D8674_028791</name>
</gene>
<organism evidence="1 2">
    <name type="scientific">Pyrus ussuriensis x Pyrus communis</name>
    <dbReference type="NCBI Taxonomy" id="2448454"/>
    <lineage>
        <taxon>Eukaryota</taxon>
        <taxon>Viridiplantae</taxon>
        <taxon>Streptophyta</taxon>
        <taxon>Embryophyta</taxon>
        <taxon>Tracheophyta</taxon>
        <taxon>Spermatophyta</taxon>
        <taxon>Magnoliopsida</taxon>
        <taxon>eudicotyledons</taxon>
        <taxon>Gunneridae</taxon>
        <taxon>Pentapetalae</taxon>
        <taxon>rosids</taxon>
        <taxon>fabids</taxon>
        <taxon>Rosales</taxon>
        <taxon>Rosaceae</taxon>
        <taxon>Amygdaloideae</taxon>
        <taxon>Maleae</taxon>
        <taxon>Pyrus</taxon>
    </lineage>
</organism>
<reference evidence="2" key="2">
    <citation type="submission" date="2019-10" db="EMBL/GenBank/DDBJ databases">
        <title>A de novo genome assembly of a pear dwarfing rootstock.</title>
        <authorList>
            <person name="Wang F."/>
            <person name="Wang J."/>
            <person name="Li S."/>
            <person name="Zhang Y."/>
            <person name="Fang M."/>
            <person name="Ma L."/>
            <person name="Zhao Y."/>
            <person name="Jiang S."/>
        </authorList>
    </citation>
    <scope>NUCLEOTIDE SEQUENCE [LARGE SCALE GENOMIC DNA]</scope>
</reference>
<comment type="caution">
    <text evidence="1">The sequence shown here is derived from an EMBL/GenBank/DDBJ whole genome shotgun (WGS) entry which is preliminary data.</text>
</comment>
<reference evidence="1 2" key="1">
    <citation type="submission" date="2019-09" db="EMBL/GenBank/DDBJ databases">
        <authorList>
            <person name="Ou C."/>
        </authorList>
    </citation>
    <scope>NUCLEOTIDE SEQUENCE [LARGE SCALE GENOMIC DNA]</scope>
    <source>
        <strain evidence="1">S2</strain>
        <tissue evidence="1">Leaf</tissue>
    </source>
</reference>